<dbReference type="EMBL" id="VULZ01000004">
    <property type="protein sequence ID" value="MSS14514.1"/>
    <property type="molecule type" value="Genomic_DNA"/>
</dbReference>
<keyword evidence="2" id="KW-0732">Signal</keyword>
<evidence type="ECO:0000259" key="3">
    <source>
        <dbReference type="PROSITE" id="PS51781"/>
    </source>
</evidence>
<feature type="compositionally biased region" description="Polar residues" evidence="1">
    <location>
        <begin position="358"/>
        <end position="375"/>
    </location>
</feature>
<feature type="compositionally biased region" description="Low complexity" evidence="1">
    <location>
        <begin position="238"/>
        <end position="292"/>
    </location>
</feature>
<evidence type="ECO:0000313" key="5">
    <source>
        <dbReference type="Proteomes" id="UP000481852"/>
    </source>
</evidence>
<dbReference type="InterPro" id="IPR003646">
    <property type="entry name" value="SH3-like_bac-type"/>
</dbReference>
<dbReference type="GO" id="GO:0016787">
    <property type="term" value="F:hydrolase activity"/>
    <property type="evidence" value="ECO:0007669"/>
    <property type="project" value="UniProtKB-KW"/>
</dbReference>
<evidence type="ECO:0000313" key="4">
    <source>
        <dbReference type="EMBL" id="MSS14514.1"/>
    </source>
</evidence>
<evidence type="ECO:0000256" key="1">
    <source>
        <dbReference type="SAM" id="MobiDB-lite"/>
    </source>
</evidence>
<feature type="domain" description="SH3b" evidence="3">
    <location>
        <begin position="48"/>
        <end position="111"/>
    </location>
</feature>
<accession>A0A6L5X6K8</accession>
<name>A0A6L5X6K8_9FIRM</name>
<dbReference type="Proteomes" id="UP000481852">
    <property type="component" value="Unassembled WGS sequence"/>
</dbReference>
<reference evidence="4 5" key="1">
    <citation type="submission" date="2019-08" db="EMBL/GenBank/DDBJ databases">
        <title>In-depth cultivation of the pig gut microbiome towards novel bacterial diversity and tailored functional studies.</title>
        <authorList>
            <person name="Wylensek D."/>
            <person name="Hitch T.C.A."/>
            <person name="Clavel T."/>
        </authorList>
    </citation>
    <scope>NUCLEOTIDE SEQUENCE [LARGE SCALE GENOMIC DNA]</scope>
    <source>
        <strain evidence="4 5">Oil+RF-744-WCA-WT-11</strain>
    </source>
</reference>
<feature type="signal peptide" evidence="2">
    <location>
        <begin position="1"/>
        <end position="27"/>
    </location>
</feature>
<dbReference type="AlphaFoldDB" id="A0A6L5X6K8"/>
<dbReference type="InterPro" id="IPR042047">
    <property type="entry name" value="SleB_dom1"/>
</dbReference>
<feature type="chain" id="PRO_5026883906" evidence="2">
    <location>
        <begin position="28"/>
        <end position="526"/>
    </location>
</feature>
<dbReference type="RefSeq" id="WP_154524376.1">
    <property type="nucleotide sequence ID" value="NZ_VULZ01000004.1"/>
</dbReference>
<sequence>MRNAGKIAAVLSMGMALSAVCGVSAFAADKAFSLDVANWSQQDWNSIAMTNDDTVTSGAIIRSSASTDSDVVGYLYRGAAVNVLDKGDAWTQIQSGAVTGYVMNDYLVYGEAAKGLADYYGKEGVVANWNDVNVFTDKSAGSISRTVSDGTAFPLVSDEGHWLLVQQGADSAGYVSEDDASRMLLVDTAVPADGEDIASTYTENLGGTAVAPADGTDAAAATSDSSSDNSRAADETGADASSASDAGYSDSSVASDAGDGYSDASASYDSGASDTASASTETDSAAVGASGSDAASASQETYASQTVSSDPNVQALYDAYIAAQNAAMNCTSEQDAKDKAAAAVQAYNAYVAAANGTSSASQGQEDAQPVQQETSAPAQTEAPQTETPQTEAPQTEAPQTEASQSTGSSSGKTGSYADYSDLDLLAAIIWCEAGNQPYDGMVAVGEVVMNRVASSSFPNTIAEVLEQPGQFTPYSSGTLQSALASGVNSTCYQAAQDALNGAQPVPGALYFNTHSGTTKLGAHYFS</sequence>
<dbReference type="Pfam" id="PF07486">
    <property type="entry name" value="Hydrolase_2"/>
    <property type="match status" value="1"/>
</dbReference>
<dbReference type="InterPro" id="IPR011105">
    <property type="entry name" value="Cell_wall_hydrolase_SleB"/>
</dbReference>
<dbReference type="Pfam" id="PF08239">
    <property type="entry name" value="SH3_3"/>
    <property type="match status" value="1"/>
</dbReference>
<dbReference type="PROSITE" id="PS51781">
    <property type="entry name" value="SH3B"/>
    <property type="match status" value="1"/>
</dbReference>
<protein>
    <submittedName>
        <fullName evidence="4">Cell wall hydrolase</fullName>
    </submittedName>
</protein>
<gene>
    <name evidence="4" type="ORF">FYJ35_05565</name>
</gene>
<proteinExistence type="predicted"/>
<keyword evidence="4" id="KW-0378">Hydrolase</keyword>
<keyword evidence="5" id="KW-1185">Reference proteome</keyword>
<feature type="compositionally biased region" description="Low complexity" evidence="1">
    <location>
        <begin position="376"/>
        <end position="414"/>
    </location>
</feature>
<feature type="compositionally biased region" description="Low complexity" evidence="1">
    <location>
        <begin position="208"/>
        <end position="230"/>
    </location>
</feature>
<comment type="caution">
    <text evidence="4">The sequence shown here is derived from an EMBL/GenBank/DDBJ whole genome shotgun (WGS) entry which is preliminary data.</text>
</comment>
<organism evidence="4 5">
    <name type="scientific">Porcincola intestinalis</name>
    <dbReference type="NCBI Taxonomy" id="2606632"/>
    <lineage>
        <taxon>Bacteria</taxon>
        <taxon>Bacillati</taxon>
        <taxon>Bacillota</taxon>
        <taxon>Clostridia</taxon>
        <taxon>Lachnospirales</taxon>
        <taxon>Lachnospiraceae</taxon>
        <taxon>Porcincola</taxon>
    </lineage>
</organism>
<dbReference type="Gene3D" id="2.30.30.40">
    <property type="entry name" value="SH3 Domains"/>
    <property type="match status" value="1"/>
</dbReference>
<feature type="region of interest" description="Disordered" evidence="1">
    <location>
        <begin position="208"/>
        <end position="292"/>
    </location>
</feature>
<evidence type="ECO:0000256" key="2">
    <source>
        <dbReference type="SAM" id="SignalP"/>
    </source>
</evidence>
<feature type="region of interest" description="Disordered" evidence="1">
    <location>
        <begin position="358"/>
        <end position="414"/>
    </location>
</feature>
<dbReference type="Gene3D" id="1.10.10.2520">
    <property type="entry name" value="Cell wall hydrolase SleB, domain 1"/>
    <property type="match status" value="1"/>
</dbReference>